<organism evidence="6 7">
    <name type="scientific">Kluyvera cryocrescens</name>
    <name type="common">Kluyvera citrophila</name>
    <dbReference type="NCBI Taxonomy" id="580"/>
    <lineage>
        <taxon>Bacteria</taxon>
        <taxon>Pseudomonadati</taxon>
        <taxon>Pseudomonadota</taxon>
        <taxon>Gammaproteobacteria</taxon>
        <taxon>Enterobacterales</taxon>
        <taxon>Enterobacteriaceae</taxon>
        <taxon>Kluyvera</taxon>
    </lineage>
</organism>
<dbReference type="Gene3D" id="2.130.10.10">
    <property type="entry name" value="YVTN repeat-like/Quinoprotein amine dehydrogenase"/>
    <property type="match status" value="1"/>
</dbReference>
<dbReference type="NCBIfam" id="NF008258">
    <property type="entry name" value="PRK11028.1"/>
    <property type="match status" value="1"/>
</dbReference>
<dbReference type="SUPFAM" id="SSF50974">
    <property type="entry name" value="Nitrous oxide reductase, N-terminal domain"/>
    <property type="match status" value="1"/>
</dbReference>
<comment type="pathway">
    <text evidence="5">Carbohydrate degradation; pentose phosphate pathway; D-ribulose 5-phosphate from D-glucose 6-phosphate (oxidative stage): step 2/3.</text>
</comment>
<dbReference type="EMBL" id="CAADJD010000026">
    <property type="protein sequence ID" value="VFS85931.1"/>
    <property type="molecule type" value="Genomic_DNA"/>
</dbReference>
<dbReference type="InterPro" id="IPR015943">
    <property type="entry name" value="WD40/YVTN_repeat-like_dom_sf"/>
</dbReference>
<keyword evidence="3 5" id="KW-0378">Hydrolase</keyword>
<dbReference type="InterPro" id="IPR011045">
    <property type="entry name" value="N2O_reductase_N"/>
</dbReference>
<dbReference type="InterPro" id="IPR022528">
    <property type="entry name" value="6PGL_YbhE-like"/>
</dbReference>
<sequence length="373" mass="41357">MSEVKEKIRCAGWYTEIPVRQNGVKQAMITRRKFYDFVKGVVMKQTVYTASPESQQIHVWTLNQDGSLTLVQVVDVPGQVQPMVVSPDKRFLYVGVRPEFRVLAYRIAPDDGALTFAAEAPLPGSPTHISTDRKGNFVFSASYNQANVAVIRLEDGLPRDTVNVVEGLEGCHSANITPDNRTLWVPALKQDRICLFTLSDDGFLAEQCPAEVTTVEGAGPRHLVFHPNEQYAYCVNELNGTVNVWELKNPHGEIECVQTLDMMPADFSDTRWAADIHITPDGRHLYACDRTSSLITIFSVSEDGSVLSLEGFQPTETQPRGFNIDHSGKYLVAAGQKSHHIAVYEIAGEQGLLQEKGRYAVGQGPMWVVVNAH</sequence>
<dbReference type="InterPro" id="IPR050282">
    <property type="entry name" value="Cycloisomerase_2"/>
</dbReference>
<comment type="similarity">
    <text evidence="1 5">Belongs to the cycloisomerase 2 family.</text>
</comment>
<name>A0A485CN78_KLUCR</name>
<dbReference type="GO" id="GO:0005829">
    <property type="term" value="C:cytosol"/>
    <property type="evidence" value="ECO:0007669"/>
    <property type="project" value="TreeGrafter"/>
</dbReference>
<evidence type="ECO:0000256" key="3">
    <source>
        <dbReference type="ARBA" id="ARBA00022801"/>
    </source>
</evidence>
<protein>
    <recommendedName>
        <fullName evidence="5">6-phosphogluconolactonase</fullName>
        <shortName evidence="5">6-P-gluconolactonase</shortName>
        <ecNumber evidence="5">3.1.1.31</ecNumber>
    </recommendedName>
</protein>
<evidence type="ECO:0000256" key="1">
    <source>
        <dbReference type="ARBA" id="ARBA00005564"/>
    </source>
</evidence>
<dbReference type="Proteomes" id="UP000401081">
    <property type="component" value="Unassembled WGS sequence"/>
</dbReference>
<dbReference type="InterPro" id="IPR019405">
    <property type="entry name" value="Lactonase_7-beta_prop"/>
</dbReference>
<keyword evidence="7" id="KW-1185">Reference proteome</keyword>
<dbReference type="AlphaFoldDB" id="A0A485CN78"/>
<accession>A0A485CN78</accession>
<dbReference type="PANTHER" id="PTHR30344">
    <property type="entry name" value="6-PHOSPHOGLUCONOLACTONASE-RELATED"/>
    <property type="match status" value="1"/>
</dbReference>
<evidence type="ECO:0000256" key="2">
    <source>
        <dbReference type="ARBA" id="ARBA00022526"/>
    </source>
</evidence>
<comment type="function">
    <text evidence="5">Catalyzes the hydrolysis of 6-phosphogluconolactone to 6-phosphogluconate.</text>
</comment>
<evidence type="ECO:0000313" key="6">
    <source>
        <dbReference type="EMBL" id="VFS85931.1"/>
    </source>
</evidence>
<dbReference type="GO" id="GO:0017057">
    <property type="term" value="F:6-phosphogluconolactonase activity"/>
    <property type="evidence" value="ECO:0007669"/>
    <property type="project" value="UniProtKB-UniRule"/>
</dbReference>
<dbReference type="FunFam" id="2.130.10.10:FF:000051">
    <property type="entry name" value="6-phosphogluconolactonase"/>
    <property type="match status" value="1"/>
</dbReference>
<dbReference type="GO" id="GO:0009051">
    <property type="term" value="P:pentose-phosphate shunt, oxidative branch"/>
    <property type="evidence" value="ECO:0007669"/>
    <property type="project" value="UniProtKB-UniRule"/>
</dbReference>
<keyword evidence="2 5" id="KW-0313">Glucose metabolism</keyword>
<dbReference type="GO" id="GO:0006006">
    <property type="term" value="P:glucose metabolic process"/>
    <property type="evidence" value="ECO:0007669"/>
    <property type="project" value="UniProtKB-KW"/>
</dbReference>
<evidence type="ECO:0000313" key="7">
    <source>
        <dbReference type="Proteomes" id="UP000401081"/>
    </source>
</evidence>
<reference evidence="6 7" key="1">
    <citation type="submission" date="2019-03" db="EMBL/GenBank/DDBJ databases">
        <authorList>
            <consortium name="Pathogen Informatics"/>
        </authorList>
    </citation>
    <scope>NUCLEOTIDE SEQUENCE [LARGE SCALE GENOMIC DNA]</scope>
    <source>
        <strain evidence="6 7">NCTC12993</strain>
    </source>
</reference>
<evidence type="ECO:0000256" key="5">
    <source>
        <dbReference type="HAMAP-Rule" id="MF_01605"/>
    </source>
</evidence>
<keyword evidence="4 5" id="KW-0119">Carbohydrate metabolism</keyword>
<gene>
    <name evidence="5 6" type="primary">pgl</name>
    <name evidence="6" type="ORF">NCTC12993_06726</name>
</gene>
<dbReference type="UniPathway" id="UPA00115">
    <property type="reaction ID" value="UER00409"/>
</dbReference>
<dbReference type="EC" id="3.1.1.31" evidence="5"/>
<dbReference type="Pfam" id="PF10282">
    <property type="entry name" value="Lactonase"/>
    <property type="match status" value="1"/>
</dbReference>
<proteinExistence type="inferred from homology"/>
<evidence type="ECO:0000256" key="4">
    <source>
        <dbReference type="ARBA" id="ARBA00023277"/>
    </source>
</evidence>
<dbReference type="PANTHER" id="PTHR30344:SF1">
    <property type="entry name" value="6-PHOSPHOGLUCONOLACTONASE"/>
    <property type="match status" value="1"/>
</dbReference>
<comment type="catalytic activity">
    <reaction evidence="5">
        <text>6-phospho-D-glucono-1,5-lactone + H2O = 6-phospho-D-gluconate + H(+)</text>
        <dbReference type="Rhea" id="RHEA:12556"/>
        <dbReference type="ChEBI" id="CHEBI:15377"/>
        <dbReference type="ChEBI" id="CHEBI:15378"/>
        <dbReference type="ChEBI" id="CHEBI:57955"/>
        <dbReference type="ChEBI" id="CHEBI:58759"/>
        <dbReference type="EC" id="3.1.1.31"/>
    </reaction>
</comment>
<dbReference type="HAMAP" id="MF_01605">
    <property type="entry name" value="6P_gluconolactonase"/>
    <property type="match status" value="1"/>
</dbReference>